<dbReference type="PANTHER" id="PTHR31410">
    <property type="entry name" value="TRANSMEMBRANE PROTEIN 246"/>
    <property type="match status" value="1"/>
</dbReference>
<gene>
    <name evidence="2" type="ORF">DdX_13896</name>
</gene>
<keyword evidence="1" id="KW-0472">Membrane</keyword>
<keyword evidence="1 2" id="KW-0812">Transmembrane</keyword>
<dbReference type="GO" id="GO:0016757">
    <property type="term" value="F:glycosyltransferase activity"/>
    <property type="evidence" value="ECO:0007669"/>
    <property type="project" value="InterPro"/>
</dbReference>
<evidence type="ECO:0000256" key="1">
    <source>
        <dbReference type="SAM" id="Phobius"/>
    </source>
</evidence>
<dbReference type="PANTHER" id="PTHR31410:SF1">
    <property type="entry name" value="POST-GPI ATTACHMENT TO PROTEINS FACTOR 4"/>
    <property type="match status" value="1"/>
</dbReference>
<evidence type="ECO:0000313" key="2">
    <source>
        <dbReference type="EMBL" id="KAI1704966.1"/>
    </source>
</evidence>
<dbReference type="GO" id="GO:0000139">
    <property type="term" value="C:Golgi membrane"/>
    <property type="evidence" value="ECO:0007669"/>
    <property type="project" value="InterPro"/>
</dbReference>
<dbReference type="InterPro" id="IPR029675">
    <property type="entry name" value="PGAP4"/>
</dbReference>
<dbReference type="EMBL" id="JAKKPZ010000061">
    <property type="protein sequence ID" value="KAI1704966.1"/>
    <property type="molecule type" value="Genomic_DNA"/>
</dbReference>
<evidence type="ECO:0000313" key="3">
    <source>
        <dbReference type="Proteomes" id="UP001201812"/>
    </source>
</evidence>
<dbReference type="Proteomes" id="UP001201812">
    <property type="component" value="Unassembled WGS sequence"/>
</dbReference>
<accession>A0AAD4MVG4</accession>
<sequence length="395" mass="46184">MRPSKCLSQLYSLSRKIIHNISLRAIYTWILQTLANSFVLVVFLCIARWLIPTLGANQLYYHSNNPFIQHLNRRLDYSNHDRWNEIRADWADSILATANFSRFKVPKSSKPRLVIAITASARQNKELTQVMAFLSAHLHTDYPIVICNTEVAGRRPEPIQRFENLVHIIDINMNMSTWTPGNKEDRWMKEAQDYWRCMSQALETLFNAEHRPDYLLVLEDDAVPIPLFDAAIRSVMNQLDFLTDIDYVKFYRKWSWRGGSAMYQSLMVALLLSYLLQTFLWNNRNILTIVSVWILIQYVWQFYFRQLISDARFQLTHKVMLTAMEGCCTPAVLYRTTRVPELLDAMWETTLGAVMPKDVILDKMTDFAGRISDFNLVVHIGYYSELNRAYKDPGN</sequence>
<keyword evidence="3" id="KW-1185">Reference proteome</keyword>
<feature type="transmembrane region" description="Helical" evidence="1">
    <location>
        <begin position="29"/>
        <end position="51"/>
    </location>
</feature>
<name>A0AAD4MVG4_9BILA</name>
<dbReference type="AlphaFoldDB" id="A0AAD4MVG4"/>
<feature type="transmembrane region" description="Helical" evidence="1">
    <location>
        <begin position="261"/>
        <end position="280"/>
    </location>
</feature>
<proteinExistence type="predicted"/>
<reference evidence="2" key="1">
    <citation type="submission" date="2022-01" db="EMBL/GenBank/DDBJ databases">
        <title>Genome Sequence Resource for Two Populations of Ditylenchus destructor, the Migratory Endoparasitic Phytonematode.</title>
        <authorList>
            <person name="Zhang H."/>
            <person name="Lin R."/>
            <person name="Xie B."/>
        </authorList>
    </citation>
    <scope>NUCLEOTIDE SEQUENCE</scope>
    <source>
        <strain evidence="2">BazhouSP</strain>
    </source>
</reference>
<comment type="caution">
    <text evidence="2">The sequence shown here is derived from an EMBL/GenBank/DDBJ whole genome shotgun (WGS) entry which is preliminary data.</text>
</comment>
<feature type="transmembrane region" description="Helical" evidence="1">
    <location>
        <begin position="286"/>
        <end position="304"/>
    </location>
</feature>
<organism evidence="2 3">
    <name type="scientific">Ditylenchus destructor</name>
    <dbReference type="NCBI Taxonomy" id="166010"/>
    <lineage>
        <taxon>Eukaryota</taxon>
        <taxon>Metazoa</taxon>
        <taxon>Ecdysozoa</taxon>
        <taxon>Nematoda</taxon>
        <taxon>Chromadorea</taxon>
        <taxon>Rhabditida</taxon>
        <taxon>Tylenchina</taxon>
        <taxon>Tylenchomorpha</taxon>
        <taxon>Sphaerularioidea</taxon>
        <taxon>Anguinidae</taxon>
        <taxon>Anguininae</taxon>
        <taxon>Ditylenchus</taxon>
    </lineage>
</organism>
<protein>
    <submittedName>
        <fullName evidence="2">Transmembrane protein</fullName>
    </submittedName>
</protein>
<dbReference type="GO" id="GO:0006506">
    <property type="term" value="P:GPI anchor biosynthetic process"/>
    <property type="evidence" value="ECO:0007669"/>
    <property type="project" value="InterPro"/>
</dbReference>
<keyword evidence="1" id="KW-1133">Transmembrane helix</keyword>